<protein>
    <submittedName>
        <fullName evidence="1">Uncharacterized protein</fullName>
    </submittedName>
</protein>
<organism evidence="1 2">
    <name type="scientific">Mycena rosella</name>
    <name type="common">Pink bonnet</name>
    <name type="synonym">Agaricus rosellus</name>
    <dbReference type="NCBI Taxonomy" id="1033263"/>
    <lineage>
        <taxon>Eukaryota</taxon>
        <taxon>Fungi</taxon>
        <taxon>Dikarya</taxon>
        <taxon>Basidiomycota</taxon>
        <taxon>Agaricomycotina</taxon>
        <taxon>Agaricomycetes</taxon>
        <taxon>Agaricomycetidae</taxon>
        <taxon>Agaricales</taxon>
        <taxon>Marasmiineae</taxon>
        <taxon>Mycenaceae</taxon>
        <taxon>Mycena</taxon>
    </lineage>
</organism>
<sequence length="403" mass="45644">MSLSQELLEIILDDLDADGDTLSLRMCSLVSASLCHSSQARIFRRVTLAPWVTNNNTMCFLFHRLVTHSPHITRYVRILVLQDRALYTRLSTMEMPTWMIREPTLPPLLRMLPNLEGFHFHAQSFRWTSPWSNAPLSSAIFDALTSSKISSIHFRGLSIPASCILKSSGLRRLLLNDLAVLENGNIDEQHPVERRIRHLGLSGKTLTWFPRAKHHFDIENLVKFRACPEIEVHQYAAVQSLLDACSRSLLEFEYLPFLEYGGVFPHHDLDLSRLSSLRSFVVFSPTARSGNQPVDDPVLWLARVLETLPSDSNIQSITIYLQVVPSHRTEGWAALDASLARPALRTTQVTIFPHSTFYATSFPLDFTGLTPAFNTLLPALNFTGRMHIDGTHILFDSLRFADL</sequence>
<dbReference type="AlphaFoldDB" id="A0AAD7GM28"/>
<dbReference type="EMBL" id="JARKIE010000017">
    <property type="protein sequence ID" value="KAJ7701450.1"/>
    <property type="molecule type" value="Genomic_DNA"/>
</dbReference>
<evidence type="ECO:0000313" key="1">
    <source>
        <dbReference type="EMBL" id="KAJ7701450.1"/>
    </source>
</evidence>
<reference evidence="1" key="1">
    <citation type="submission" date="2023-03" db="EMBL/GenBank/DDBJ databases">
        <title>Massive genome expansion in bonnet fungi (Mycena s.s.) driven by repeated elements and novel gene families across ecological guilds.</title>
        <authorList>
            <consortium name="Lawrence Berkeley National Laboratory"/>
            <person name="Harder C.B."/>
            <person name="Miyauchi S."/>
            <person name="Viragh M."/>
            <person name="Kuo A."/>
            <person name="Thoen E."/>
            <person name="Andreopoulos B."/>
            <person name="Lu D."/>
            <person name="Skrede I."/>
            <person name="Drula E."/>
            <person name="Henrissat B."/>
            <person name="Morin E."/>
            <person name="Kohler A."/>
            <person name="Barry K."/>
            <person name="LaButti K."/>
            <person name="Morin E."/>
            <person name="Salamov A."/>
            <person name="Lipzen A."/>
            <person name="Mereny Z."/>
            <person name="Hegedus B."/>
            <person name="Baldrian P."/>
            <person name="Stursova M."/>
            <person name="Weitz H."/>
            <person name="Taylor A."/>
            <person name="Grigoriev I.V."/>
            <person name="Nagy L.G."/>
            <person name="Martin F."/>
            <person name="Kauserud H."/>
        </authorList>
    </citation>
    <scope>NUCLEOTIDE SEQUENCE</scope>
    <source>
        <strain evidence="1">CBHHK067</strain>
    </source>
</reference>
<comment type="caution">
    <text evidence="1">The sequence shown here is derived from an EMBL/GenBank/DDBJ whole genome shotgun (WGS) entry which is preliminary data.</text>
</comment>
<dbReference type="Proteomes" id="UP001221757">
    <property type="component" value="Unassembled WGS sequence"/>
</dbReference>
<keyword evidence="2" id="KW-1185">Reference proteome</keyword>
<gene>
    <name evidence="1" type="ORF">B0H17DRAFT_1327592</name>
</gene>
<proteinExistence type="predicted"/>
<accession>A0AAD7GM28</accession>
<evidence type="ECO:0000313" key="2">
    <source>
        <dbReference type="Proteomes" id="UP001221757"/>
    </source>
</evidence>
<name>A0AAD7GM28_MYCRO</name>